<sequence length="123" mass="13433">MLAGPRIVIALGMLGAFRLASGAVTVTAPDTVATRVQTLLHANYVGRQKLAVVDRVITLEKRLGAYRAAKTKEQLVLRLNADLWVATRDRRISVHEQSELAPAGIRPVVLGQDLQLYIPEGRP</sequence>
<dbReference type="Gene3D" id="3.30.750.44">
    <property type="match status" value="1"/>
</dbReference>
<evidence type="ECO:0000313" key="2">
    <source>
        <dbReference type="EMBL" id="RUL74945.1"/>
    </source>
</evidence>
<feature type="signal peptide" evidence="1">
    <location>
        <begin position="1"/>
        <end position="22"/>
    </location>
</feature>
<dbReference type="AlphaFoldDB" id="A0A3S0RK77"/>
<proteinExistence type="predicted"/>
<reference evidence="2 3" key="1">
    <citation type="submission" date="2018-12" db="EMBL/GenBank/DDBJ databases">
        <title>Dyella dinghuensis sp. nov. DHOA06 and Dyella choica sp. nov. 4M-K27, isolated from forest soil.</title>
        <authorList>
            <person name="Qiu L.-H."/>
            <person name="Gao Z.-H."/>
        </authorList>
    </citation>
    <scope>NUCLEOTIDE SEQUENCE [LARGE SCALE GENOMIC DNA]</scope>
    <source>
        <strain evidence="2 3">4M-K27</strain>
    </source>
</reference>
<keyword evidence="1" id="KW-0732">Signal</keyword>
<organism evidence="2 3">
    <name type="scientific">Dyella choica</name>
    <dbReference type="NCBI Taxonomy" id="1927959"/>
    <lineage>
        <taxon>Bacteria</taxon>
        <taxon>Pseudomonadati</taxon>
        <taxon>Pseudomonadota</taxon>
        <taxon>Gammaproteobacteria</taxon>
        <taxon>Lysobacterales</taxon>
        <taxon>Rhodanobacteraceae</taxon>
        <taxon>Dyella</taxon>
    </lineage>
</organism>
<evidence type="ECO:0000256" key="1">
    <source>
        <dbReference type="SAM" id="SignalP"/>
    </source>
</evidence>
<evidence type="ECO:0000313" key="3">
    <source>
        <dbReference type="Proteomes" id="UP000274358"/>
    </source>
</evidence>
<accession>A0A3S0RK77</accession>
<dbReference type="RefSeq" id="WP_126685141.1">
    <property type="nucleotide sequence ID" value="NZ_RYYV01000008.1"/>
</dbReference>
<dbReference type="EMBL" id="RYYV01000008">
    <property type="protein sequence ID" value="RUL74945.1"/>
    <property type="molecule type" value="Genomic_DNA"/>
</dbReference>
<name>A0A3S0RK77_9GAMM</name>
<dbReference type="Pfam" id="PF11918">
    <property type="entry name" value="Peptidase_S41_N"/>
    <property type="match status" value="1"/>
</dbReference>
<keyword evidence="3" id="KW-1185">Reference proteome</keyword>
<feature type="chain" id="PRO_5018590744" evidence="1">
    <location>
        <begin position="23"/>
        <end position="123"/>
    </location>
</feature>
<comment type="caution">
    <text evidence="2">The sequence shown here is derived from an EMBL/GenBank/DDBJ whole genome shotgun (WGS) entry which is preliminary data.</text>
</comment>
<gene>
    <name evidence="2" type="ORF">EKH80_12765</name>
</gene>
<protein>
    <submittedName>
        <fullName evidence="2">Uncharacterized protein</fullName>
    </submittedName>
</protein>
<dbReference type="Proteomes" id="UP000274358">
    <property type="component" value="Unassembled WGS sequence"/>
</dbReference>
<dbReference type="OrthoDB" id="5958565at2"/>